<dbReference type="AlphaFoldDB" id="A0A8H5TQ00"/>
<keyword evidence="5" id="KW-0539">Nucleus</keyword>
<evidence type="ECO:0000256" key="6">
    <source>
        <dbReference type="SAM" id="MobiDB-lite"/>
    </source>
</evidence>
<keyword evidence="4" id="KW-0804">Transcription</keyword>
<dbReference type="Proteomes" id="UP000572754">
    <property type="component" value="Unassembled WGS sequence"/>
</dbReference>
<feature type="domain" description="Xylanolytic transcriptional activator regulatory" evidence="7">
    <location>
        <begin position="274"/>
        <end position="341"/>
    </location>
</feature>
<keyword evidence="9" id="KW-1185">Reference proteome</keyword>
<evidence type="ECO:0000259" key="7">
    <source>
        <dbReference type="SMART" id="SM00906"/>
    </source>
</evidence>
<evidence type="ECO:0000256" key="1">
    <source>
        <dbReference type="ARBA" id="ARBA00004123"/>
    </source>
</evidence>
<evidence type="ECO:0000256" key="4">
    <source>
        <dbReference type="ARBA" id="ARBA00023163"/>
    </source>
</evidence>
<dbReference type="SMART" id="SM00906">
    <property type="entry name" value="Fungal_trans"/>
    <property type="match status" value="1"/>
</dbReference>
<dbReference type="PANTHER" id="PTHR46910:SF37">
    <property type="entry name" value="ZN(II)2CYS6 TRANSCRIPTION FACTOR (EUROFUNG)"/>
    <property type="match status" value="1"/>
</dbReference>
<dbReference type="InterPro" id="IPR007219">
    <property type="entry name" value="XnlR_reg_dom"/>
</dbReference>
<feature type="compositionally biased region" description="Basic and acidic residues" evidence="6">
    <location>
        <begin position="8"/>
        <end position="25"/>
    </location>
</feature>
<dbReference type="GO" id="GO:0003677">
    <property type="term" value="F:DNA binding"/>
    <property type="evidence" value="ECO:0007669"/>
    <property type="project" value="UniProtKB-KW"/>
</dbReference>
<protein>
    <recommendedName>
        <fullName evidence="7">Xylanolytic transcriptional activator regulatory domain-containing protein</fullName>
    </recommendedName>
</protein>
<dbReference type="GO" id="GO:0003700">
    <property type="term" value="F:DNA-binding transcription factor activity"/>
    <property type="evidence" value="ECO:0007669"/>
    <property type="project" value="InterPro"/>
</dbReference>
<comment type="caution">
    <text evidence="8">The sequence shown here is derived from an EMBL/GenBank/DDBJ whole genome shotgun (WGS) entry which is preliminary data.</text>
</comment>
<dbReference type="GO" id="GO:0008270">
    <property type="term" value="F:zinc ion binding"/>
    <property type="evidence" value="ECO:0007669"/>
    <property type="project" value="InterPro"/>
</dbReference>
<evidence type="ECO:0000256" key="5">
    <source>
        <dbReference type="ARBA" id="ARBA00023242"/>
    </source>
</evidence>
<evidence type="ECO:0000256" key="3">
    <source>
        <dbReference type="ARBA" id="ARBA00023125"/>
    </source>
</evidence>
<keyword evidence="2" id="KW-0805">Transcription regulation</keyword>
<feature type="region of interest" description="Disordered" evidence="6">
    <location>
        <begin position="1"/>
        <end position="33"/>
    </location>
</feature>
<dbReference type="Pfam" id="PF04082">
    <property type="entry name" value="Fungal_trans"/>
    <property type="match status" value="1"/>
</dbReference>
<dbReference type="GO" id="GO:0006351">
    <property type="term" value="P:DNA-templated transcription"/>
    <property type="evidence" value="ECO:0007669"/>
    <property type="project" value="InterPro"/>
</dbReference>
<evidence type="ECO:0000313" key="8">
    <source>
        <dbReference type="EMBL" id="KAF5673926.1"/>
    </source>
</evidence>
<name>A0A8H5TQ00_FUSCI</name>
<dbReference type="CDD" id="cd12148">
    <property type="entry name" value="fungal_TF_MHR"/>
    <property type="match status" value="1"/>
</dbReference>
<reference evidence="8 9" key="2">
    <citation type="submission" date="2020-05" db="EMBL/GenBank/DDBJ databases">
        <title>Identification and distribution of gene clusters putatively required for synthesis of sphingolipid metabolism inhibitors in phylogenetically diverse species of the filamentous fungus Fusarium.</title>
        <authorList>
            <person name="Kim H.-S."/>
            <person name="Busman M."/>
            <person name="Brown D.W."/>
            <person name="Divon H."/>
            <person name="Uhlig S."/>
            <person name="Proctor R.H."/>
        </authorList>
    </citation>
    <scope>NUCLEOTIDE SEQUENCE [LARGE SCALE GENOMIC DNA]</scope>
    <source>
        <strain evidence="8 9">NRRL 25331</strain>
    </source>
</reference>
<gene>
    <name evidence="8" type="ORF">FCIRC_7919</name>
</gene>
<evidence type="ECO:0000313" key="9">
    <source>
        <dbReference type="Proteomes" id="UP000572754"/>
    </source>
</evidence>
<accession>A0A8H5TQ00</accession>
<dbReference type="EMBL" id="JAAQPE010000259">
    <property type="protein sequence ID" value="KAF5673926.1"/>
    <property type="molecule type" value="Genomic_DNA"/>
</dbReference>
<sequence>MPPTPPLSERRLRNPRRDLSIRDAENTTPEECEATPNIKLDDASPTARSLVSDSDLKHGTAFPIQNDLFIDRILFGSSSTDVPNADERFSLKGIGLLNGTHSVTFFSDSRLEMLSAKLQNNKVNDLIRRMSSIINGKAKITTSTSPEHLPELPLPSMNYLSAARYIAIYYDQVHPLFPHLDRESFDATAASPDLSTILINDTAFSALYHSVLALGSLHDGGGSFEPGKGKAWELLSVALAKVPDLPKAKNSLIALQAITTVAVYCLGVPCLSIEHRIMTEMARMAQDLAPSLCKGPCAKAFYRVFWVIYTIEKIMSFHFGRPSAIIDANIIVPMPYIHESHLGALNWTHMLAQQSRLLSRAMNTLFCPGVCHRESQYFLTTIDQLLDDLEQWRASIAEDFRPGYTSQLSSLRRPMQGTVGIWINYLYYSLKLILLRSRLQIDNSQGIGVGKTSHSDQLIEVSRSVLEIVTYVDVEPSTPLWIIAAIPLCALFLLFDHVISNPKSPDTRSNLALLNIAGGHFSRLEFASGGTLPGSLISEFTYIAREYINQCDNHDSLKGAQNTIPSAIHNPSVDESGTAGVSHSLEQEFEMAQATVLNSTSLMDPIYAPIESLWDSGNDPLYGIDVMNLFNSIM</sequence>
<proteinExistence type="predicted"/>
<dbReference type="InterPro" id="IPR050987">
    <property type="entry name" value="AtrR-like"/>
</dbReference>
<dbReference type="GO" id="GO:0005634">
    <property type="term" value="C:nucleus"/>
    <property type="evidence" value="ECO:0007669"/>
    <property type="project" value="UniProtKB-SubCell"/>
</dbReference>
<reference evidence="9" key="1">
    <citation type="journal article" date="2020" name="BMC Genomics">
        <title>Correction to: Identification and distribution of gene clusters required for synthesis of sphingolipid metabolism inhibitors in diverse species of the filamentous fungus Fusarium.</title>
        <authorList>
            <person name="Kim H.S."/>
            <person name="Lohmar J.M."/>
            <person name="Busman M."/>
            <person name="Brown D.W."/>
            <person name="Naumann T.A."/>
            <person name="Divon H.H."/>
            <person name="Lysoe E."/>
            <person name="Uhlig S."/>
            <person name="Proctor R.H."/>
        </authorList>
    </citation>
    <scope>NUCLEOTIDE SEQUENCE [LARGE SCALE GENOMIC DNA]</scope>
    <source>
        <strain evidence="9">NRRL 25331</strain>
    </source>
</reference>
<dbReference type="PANTHER" id="PTHR46910">
    <property type="entry name" value="TRANSCRIPTION FACTOR PDR1"/>
    <property type="match status" value="1"/>
</dbReference>
<organism evidence="8 9">
    <name type="scientific">Fusarium circinatum</name>
    <name type="common">Pitch canker fungus</name>
    <name type="synonym">Gibberella circinata</name>
    <dbReference type="NCBI Taxonomy" id="48490"/>
    <lineage>
        <taxon>Eukaryota</taxon>
        <taxon>Fungi</taxon>
        <taxon>Dikarya</taxon>
        <taxon>Ascomycota</taxon>
        <taxon>Pezizomycotina</taxon>
        <taxon>Sordariomycetes</taxon>
        <taxon>Hypocreomycetidae</taxon>
        <taxon>Hypocreales</taxon>
        <taxon>Nectriaceae</taxon>
        <taxon>Fusarium</taxon>
        <taxon>Fusarium fujikuroi species complex</taxon>
    </lineage>
</organism>
<comment type="subcellular location">
    <subcellularLocation>
        <location evidence="1">Nucleus</location>
    </subcellularLocation>
</comment>
<evidence type="ECO:0000256" key="2">
    <source>
        <dbReference type="ARBA" id="ARBA00023015"/>
    </source>
</evidence>
<keyword evidence="3" id="KW-0238">DNA-binding</keyword>